<accession>A0A5C5ZZK0</accession>
<proteinExistence type="inferred from homology"/>
<keyword evidence="4" id="KW-1185">Reference proteome</keyword>
<evidence type="ECO:0000256" key="1">
    <source>
        <dbReference type="ARBA" id="ARBA00006226"/>
    </source>
</evidence>
<keyword evidence="2" id="KW-1277">Toxin-antitoxin system</keyword>
<evidence type="ECO:0000256" key="2">
    <source>
        <dbReference type="ARBA" id="ARBA00022649"/>
    </source>
</evidence>
<dbReference type="PANTHER" id="PTHR33755">
    <property type="entry name" value="TOXIN PARE1-RELATED"/>
    <property type="match status" value="1"/>
</dbReference>
<dbReference type="InterPro" id="IPR035093">
    <property type="entry name" value="RelE/ParE_toxin_dom_sf"/>
</dbReference>
<protein>
    <submittedName>
        <fullName evidence="3">Plasmid stabilization system protein</fullName>
    </submittedName>
</protein>
<comment type="similarity">
    <text evidence="1">Belongs to the RelE toxin family.</text>
</comment>
<dbReference type="EMBL" id="SJPN01000011">
    <property type="protein sequence ID" value="TWT92378.1"/>
    <property type="molecule type" value="Genomic_DNA"/>
</dbReference>
<reference evidence="3 4" key="1">
    <citation type="submission" date="2019-02" db="EMBL/GenBank/DDBJ databases">
        <title>Deep-cultivation of Planctomycetes and their phenomic and genomic characterization uncovers novel biology.</title>
        <authorList>
            <person name="Wiegand S."/>
            <person name="Jogler M."/>
            <person name="Boedeker C."/>
            <person name="Pinto D."/>
            <person name="Vollmers J."/>
            <person name="Rivas-Marin E."/>
            <person name="Kohn T."/>
            <person name="Peeters S.H."/>
            <person name="Heuer A."/>
            <person name="Rast P."/>
            <person name="Oberbeckmann S."/>
            <person name="Bunk B."/>
            <person name="Jeske O."/>
            <person name="Meyerdierks A."/>
            <person name="Storesund J.E."/>
            <person name="Kallscheuer N."/>
            <person name="Luecker S."/>
            <person name="Lage O.M."/>
            <person name="Pohl T."/>
            <person name="Merkel B.J."/>
            <person name="Hornburger P."/>
            <person name="Mueller R.-W."/>
            <person name="Bruemmer F."/>
            <person name="Labrenz M."/>
            <person name="Spormann A.M."/>
            <person name="Op Den Camp H."/>
            <person name="Overmann J."/>
            <person name="Amann R."/>
            <person name="Jetten M.S.M."/>
            <person name="Mascher T."/>
            <person name="Medema M.H."/>
            <person name="Devos D.P."/>
            <person name="Kaster A.-K."/>
            <person name="Ovreas L."/>
            <person name="Rohde M."/>
            <person name="Galperin M.Y."/>
            <person name="Jogler C."/>
        </authorList>
    </citation>
    <scope>NUCLEOTIDE SEQUENCE [LARGE SCALE GENOMIC DNA]</scope>
    <source>
        <strain evidence="3 4">Pla52n</strain>
    </source>
</reference>
<organism evidence="3 4">
    <name type="scientific">Stieleria varia</name>
    <dbReference type="NCBI Taxonomy" id="2528005"/>
    <lineage>
        <taxon>Bacteria</taxon>
        <taxon>Pseudomonadati</taxon>
        <taxon>Planctomycetota</taxon>
        <taxon>Planctomycetia</taxon>
        <taxon>Pirellulales</taxon>
        <taxon>Pirellulaceae</taxon>
        <taxon>Stieleria</taxon>
    </lineage>
</organism>
<evidence type="ECO:0000313" key="3">
    <source>
        <dbReference type="EMBL" id="TWT92378.1"/>
    </source>
</evidence>
<dbReference type="Proteomes" id="UP000320176">
    <property type="component" value="Unassembled WGS sequence"/>
</dbReference>
<evidence type="ECO:0000313" key="4">
    <source>
        <dbReference type="Proteomes" id="UP000320176"/>
    </source>
</evidence>
<dbReference type="InterPro" id="IPR051803">
    <property type="entry name" value="TA_system_RelE-like_toxin"/>
</dbReference>
<comment type="caution">
    <text evidence="3">The sequence shown here is derived from an EMBL/GenBank/DDBJ whole genome shotgun (WGS) entry which is preliminary data.</text>
</comment>
<sequence length="205" mass="22854">MSRKALAAGQKRIVAPAHGKRLDTQGVFADANPANASTPYMIEARKRGTAWRTIVPQVSYAPEADDDLEAIVEYIARDKPMAARDWLLNVRETREKLATQPGAGEVREGFGVEGCRSLSVGKYVVFFHPINGGIEVSRESRKSRFVRHLGRPTEGFHDTAPNEAVEFELNLIVQWRRGSYYIEGVPEGPQRKNHVVSRVPSSKVE</sequence>
<gene>
    <name evidence="3" type="ORF">Pla52n_62520</name>
</gene>
<dbReference type="Pfam" id="PF05016">
    <property type="entry name" value="ParE_toxin"/>
    <property type="match status" value="1"/>
</dbReference>
<dbReference type="InterPro" id="IPR007712">
    <property type="entry name" value="RelE/ParE_toxin"/>
</dbReference>
<dbReference type="AlphaFoldDB" id="A0A5C5ZZK0"/>
<dbReference type="Gene3D" id="3.30.2310.20">
    <property type="entry name" value="RelE-like"/>
    <property type="match status" value="1"/>
</dbReference>
<dbReference type="PANTHER" id="PTHR33755:SF6">
    <property type="entry name" value="PLASMID STABILIZATION SYSTEM PROTEIN"/>
    <property type="match status" value="1"/>
</dbReference>
<name>A0A5C5ZZK0_9BACT</name>